<gene>
    <name evidence="1" type="ORF">AMJ39_03315</name>
</gene>
<dbReference type="STRING" id="1703770.AMJ39_03315"/>
<protein>
    <submittedName>
        <fullName evidence="1">Uncharacterized protein</fullName>
    </submittedName>
</protein>
<dbReference type="EMBL" id="LIZS01000013">
    <property type="protein sequence ID" value="KPJ53746.1"/>
    <property type="molecule type" value="Genomic_DNA"/>
</dbReference>
<proteinExistence type="predicted"/>
<comment type="caution">
    <text evidence="1">The sequence shown here is derived from an EMBL/GenBank/DDBJ whole genome shotgun (WGS) entry which is preliminary data.</text>
</comment>
<reference evidence="1 2" key="1">
    <citation type="journal article" date="2015" name="Microbiome">
        <title>Genomic resolution of linkages in carbon, nitrogen, and sulfur cycling among widespread estuary sediment bacteria.</title>
        <authorList>
            <person name="Baker B.J."/>
            <person name="Lazar C.S."/>
            <person name="Teske A.P."/>
            <person name="Dick G.J."/>
        </authorList>
    </citation>
    <scope>NUCLEOTIDE SEQUENCE [LARGE SCALE GENOMIC DNA]</scope>
    <source>
        <strain evidence="1">DG_24</strain>
    </source>
</reference>
<accession>A0A0S7WU82</accession>
<evidence type="ECO:0000313" key="1">
    <source>
        <dbReference type="EMBL" id="KPJ53746.1"/>
    </source>
</evidence>
<sequence length="119" mass="14245">MPGATPYPHRYWNSFIFSIFFLWPPESRCNRRLWRRSGRRRRSIIVIIVEHLRGSEKAIVAFVELRTPLGTDYVLQNETTHLRGIPAAIHRLSELPDWQSRAFRPFVKRNVEEKRWDTS</sequence>
<dbReference type="Proteomes" id="UP000052008">
    <property type="component" value="Unassembled WGS sequence"/>
</dbReference>
<evidence type="ECO:0000313" key="2">
    <source>
        <dbReference type="Proteomes" id="UP000052008"/>
    </source>
</evidence>
<name>A0A0S7WU82_UNCT6</name>
<dbReference type="AlphaFoldDB" id="A0A0S7WU82"/>
<organism evidence="1 2">
    <name type="scientific">candidate division TA06 bacterium DG_24</name>
    <dbReference type="NCBI Taxonomy" id="1703770"/>
    <lineage>
        <taxon>Bacteria</taxon>
        <taxon>Bacteria division TA06</taxon>
    </lineage>
</organism>